<dbReference type="GO" id="GO:1902201">
    <property type="term" value="P:negative regulation of bacterial-type flagellum-dependent cell motility"/>
    <property type="evidence" value="ECO:0007669"/>
    <property type="project" value="TreeGrafter"/>
</dbReference>
<dbReference type="PANTHER" id="PTHR45138">
    <property type="entry name" value="REGULATORY COMPONENTS OF SENSORY TRANSDUCTION SYSTEM"/>
    <property type="match status" value="1"/>
</dbReference>
<dbReference type="PROSITE" id="PS50887">
    <property type="entry name" value="GGDEF"/>
    <property type="match status" value="1"/>
</dbReference>
<dbReference type="InterPro" id="IPR050469">
    <property type="entry name" value="Diguanylate_Cyclase"/>
</dbReference>
<dbReference type="RefSeq" id="WP_104422194.1">
    <property type="nucleotide sequence ID" value="NZ_PTIY01000001.1"/>
</dbReference>
<dbReference type="GO" id="GO:0052621">
    <property type="term" value="F:diguanylate cyclase activity"/>
    <property type="evidence" value="ECO:0007669"/>
    <property type="project" value="UniProtKB-EC"/>
</dbReference>
<dbReference type="Pfam" id="PF20975">
    <property type="entry name" value="DGCcoil"/>
    <property type="match status" value="1"/>
</dbReference>
<evidence type="ECO:0000256" key="2">
    <source>
        <dbReference type="ARBA" id="ARBA00012528"/>
    </source>
</evidence>
<feature type="domain" description="GGDEF" evidence="4">
    <location>
        <begin position="382"/>
        <end position="512"/>
    </location>
</feature>
<name>A0A2S6H8P9_9GAMM</name>
<evidence type="ECO:0000256" key="1">
    <source>
        <dbReference type="ARBA" id="ARBA00001946"/>
    </source>
</evidence>
<proteinExistence type="predicted"/>
<comment type="caution">
    <text evidence="5">The sequence shown here is derived from an EMBL/GenBank/DDBJ whole genome shotgun (WGS) entry which is preliminary data.</text>
</comment>
<dbReference type="CDD" id="cd01949">
    <property type="entry name" value="GGDEF"/>
    <property type="match status" value="1"/>
</dbReference>
<dbReference type="FunFam" id="3.30.70.270:FF:000001">
    <property type="entry name" value="Diguanylate cyclase domain protein"/>
    <property type="match status" value="1"/>
</dbReference>
<dbReference type="InterPro" id="IPR048516">
    <property type="entry name" value="DGCcoil"/>
</dbReference>
<dbReference type="AlphaFoldDB" id="A0A2S6H8P9"/>
<dbReference type="GO" id="GO:0043709">
    <property type="term" value="P:cell adhesion involved in single-species biofilm formation"/>
    <property type="evidence" value="ECO:0007669"/>
    <property type="project" value="TreeGrafter"/>
</dbReference>
<evidence type="ECO:0000256" key="3">
    <source>
        <dbReference type="SAM" id="Coils"/>
    </source>
</evidence>
<reference evidence="5 6" key="1">
    <citation type="submission" date="2018-02" db="EMBL/GenBank/DDBJ databases">
        <title>Subsurface microbial communities from deep shales in Ohio and West Virginia, USA.</title>
        <authorList>
            <person name="Wrighton K."/>
        </authorList>
    </citation>
    <scope>NUCLEOTIDE SEQUENCE [LARGE SCALE GENOMIC DNA]</scope>
    <source>
        <strain evidence="5 6">OWC-G53F</strain>
    </source>
</reference>
<protein>
    <recommendedName>
        <fullName evidence="2">diguanylate cyclase</fullName>
        <ecNumber evidence="2">2.7.7.65</ecNumber>
    </recommendedName>
</protein>
<dbReference type="SMART" id="SM00267">
    <property type="entry name" value="GGDEF"/>
    <property type="match status" value="1"/>
</dbReference>
<evidence type="ECO:0000313" key="6">
    <source>
        <dbReference type="Proteomes" id="UP000238071"/>
    </source>
</evidence>
<dbReference type="Gene3D" id="3.30.70.270">
    <property type="match status" value="1"/>
</dbReference>
<organism evidence="5 6">
    <name type="scientific">Methylobacter tundripaludum</name>
    <dbReference type="NCBI Taxonomy" id="173365"/>
    <lineage>
        <taxon>Bacteria</taxon>
        <taxon>Pseudomonadati</taxon>
        <taxon>Pseudomonadota</taxon>
        <taxon>Gammaproteobacteria</taxon>
        <taxon>Methylococcales</taxon>
        <taxon>Methylococcaceae</taxon>
        <taxon>Methylobacter</taxon>
    </lineage>
</organism>
<feature type="coiled-coil region" evidence="3">
    <location>
        <begin position="317"/>
        <end position="351"/>
    </location>
</feature>
<dbReference type="InterPro" id="IPR029787">
    <property type="entry name" value="Nucleotide_cyclase"/>
</dbReference>
<dbReference type="EC" id="2.7.7.65" evidence="2"/>
<evidence type="ECO:0000313" key="5">
    <source>
        <dbReference type="EMBL" id="PPK73811.1"/>
    </source>
</evidence>
<evidence type="ECO:0000259" key="4">
    <source>
        <dbReference type="PROSITE" id="PS50887"/>
    </source>
</evidence>
<dbReference type="Proteomes" id="UP000238071">
    <property type="component" value="Unassembled WGS sequence"/>
</dbReference>
<dbReference type="NCBIfam" id="TIGR00254">
    <property type="entry name" value="GGDEF"/>
    <property type="match status" value="1"/>
</dbReference>
<dbReference type="SUPFAM" id="SSF55073">
    <property type="entry name" value="Nucleotide cyclase"/>
    <property type="match status" value="1"/>
</dbReference>
<dbReference type="EMBL" id="PTIY01000001">
    <property type="protein sequence ID" value="PPK73811.1"/>
    <property type="molecule type" value="Genomic_DNA"/>
</dbReference>
<keyword evidence="6" id="KW-1185">Reference proteome</keyword>
<comment type="cofactor">
    <cofactor evidence="1">
        <name>Mg(2+)</name>
        <dbReference type="ChEBI" id="CHEBI:18420"/>
    </cofactor>
</comment>
<dbReference type="InterPro" id="IPR043128">
    <property type="entry name" value="Rev_trsase/Diguanyl_cyclase"/>
</dbReference>
<dbReference type="Pfam" id="PF00990">
    <property type="entry name" value="GGDEF"/>
    <property type="match status" value="1"/>
</dbReference>
<dbReference type="PANTHER" id="PTHR45138:SF24">
    <property type="entry name" value="DIGUANYLATE CYCLASE DGCC-RELATED"/>
    <property type="match status" value="1"/>
</dbReference>
<sequence length="512" mass="57424">MSFFSKAADQDKWKEKYLNLLDEQEQSAESYKEKEDLLCKTIVRLTIATTGLEPLLDPHLLSIRDQLKNGINSHTLKDELEKFTNSVAQIKHAPPQNQAPETDLLFTFLLQQYTAETQQNALKQLKKKTETEAFGTPNQLFIAILEAIEPDNDTAASNVIAGHIDIEIVSKQLLHLLEGIEIPSIFDQQAQAAKSLLAAAAKNPASFETILDKSFKLLLKIKQHSQSEQQDIDKFLSHITEQLATLDISVMGASTAAQKSAENRTKLDQSVSEQMEELKLSSTNATKLEPLKGIISNRLANIAKEIQEHTQKEAIQRQKTQQQLDDLANKIKEMESESTELKSKLKIANNQALRDPLTGLPNRNAYNERLEIELARWKRYHSPLSLIVWDIDHFKTINDSYGHKAGDKVLLLIAKQLSDHSRATDFISRFGGEEFTMLLPNTDTQSALVLANQLRQTIEKTGFNASGASVAITISCGLTEFILNDTDETAFERADQALYLAKEQGRNRCCVL</sequence>
<keyword evidence="3" id="KW-0175">Coiled coil</keyword>
<dbReference type="OrthoDB" id="9812260at2"/>
<dbReference type="GO" id="GO:0005886">
    <property type="term" value="C:plasma membrane"/>
    <property type="evidence" value="ECO:0007669"/>
    <property type="project" value="TreeGrafter"/>
</dbReference>
<accession>A0A2S6H8P9</accession>
<dbReference type="InterPro" id="IPR000160">
    <property type="entry name" value="GGDEF_dom"/>
</dbReference>
<gene>
    <name evidence="5" type="ORF">B0F88_101343</name>
</gene>